<dbReference type="RefSeq" id="WP_051863101.1">
    <property type="nucleotide sequence ID" value="NZ_CAWLWD010000196.1"/>
</dbReference>
<dbReference type="GO" id="GO:0003700">
    <property type="term" value="F:DNA-binding transcription factor activity"/>
    <property type="evidence" value="ECO:0007669"/>
    <property type="project" value="InterPro"/>
</dbReference>
<dbReference type="Gene3D" id="3.40.640.10">
    <property type="entry name" value="Type I PLP-dependent aspartate aminotransferase-like (Major domain)"/>
    <property type="match status" value="1"/>
</dbReference>
<comment type="caution">
    <text evidence="7">The sequence shown here is derived from an EMBL/GenBank/DDBJ whole genome shotgun (WGS) entry which is preliminary data.</text>
</comment>
<dbReference type="Proteomes" id="UP000028487">
    <property type="component" value="Unassembled WGS sequence"/>
</dbReference>
<dbReference type="CDD" id="cd00609">
    <property type="entry name" value="AAT_like"/>
    <property type="match status" value="1"/>
</dbReference>
<dbReference type="InterPro" id="IPR051446">
    <property type="entry name" value="HTH_trans_reg/aminotransferase"/>
</dbReference>
<dbReference type="InterPro" id="IPR036390">
    <property type="entry name" value="WH_DNA-bd_sf"/>
</dbReference>
<evidence type="ECO:0000256" key="1">
    <source>
        <dbReference type="ARBA" id="ARBA00005384"/>
    </source>
</evidence>
<feature type="domain" description="HTH gntR-type" evidence="6">
    <location>
        <begin position="18"/>
        <end position="86"/>
    </location>
</feature>
<proteinExistence type="inferred from homology"/>
<dbReference type="InterPro" id="IPR036388">
    <property type="entry name" value="WH-like_DNA-bd_sf"/>
</dbReference>
<dbReference type="SUPFAM" id="SSF53383">
    <property type="entry name" value="PLP-dependent transferases"/>
    <property type="match status" value="1"/>
</dbReference>
<name>A0A077NI31_XENBV</name>
<evidence type="ECO:0000256" key="2">
    <source>
        <dbReference type="ARBA" id="ARBA00022898"/>
    </source>
</evidence>
<reference evidence="7" key="1">
    <citation type="submission" date="2013-07" db="EMBL/GenBank/DDBJ databases">
        <title>Sub-species coevolution in mutualistic symbiosis.</title>
        <authorList>
            <person name="Murfin K."/>
            <person name="Klassen J."/>
            <person name="Lee M."/>
            <person name="Forst S."/>
            <person name="Stock P."/>
            <person name="Goodrich-Blair H."/>
        </authorList>
    </citation>
    <scope>NUCLEOTIDE SEQUENCE [LARGE SCALE GENOMIC DNA]</scope>
    <source>
        <strain evidence="7">Feltiae Moldova</strain>
    </source>
</reference>
<dbReference type="InterPro" id="IPR015421">
    <property type="entry name" value="PyrdxlP-dep_Trfase_major"/>
</dbReference>
<dbReference type="Gene3D" id="1.10.10.10">
    <property type="entry name" value="Winged helix-like DNA-binding domain superfamily/Winged helix DNA-binding domain"/>
    <property type="match status" value="1"/>
</dbReference>
<keyword evidence="2" id="KW-0663">Pyridoxal phosphate</keyword>
<gene>
    <name evidence="7" type="ORF">XBFM1_2320010</name>
</gene>
<dbReference type="HOGENOM" id="CLU_017584_0_1_6"/>
<keyword evidence="7" id="KW-0808">Transferase</keyword>
<keyword evidence="3" id="KW-0805">Transcription regulation</keyword>
<sequence>MKTTLFQIDKLLQHHVSLPLYRQIYQRLIQAINQGILRPEQRVPSIRALSSELQVSRSTVESAYALLLNEGYLEARGQAGTIVSPRLADRVLQPPETLISSSIDVTSISLFDSASSIHPSPYQLGLPALDLFPRKLWNTLTVKQLRLQSRYMSYPQPEGYLPLREALAAYLQLSRGVSCSPQQIFITAGYRGALNLIAHTLIQPRDQVWLEDPCFPPSQHFLSQIGAEIIPVPVDQEGMNISVAQELAPNARFALVTPAHQSPLGVTLSMARRQMLLAWAEQNNAFVIEDDYDSEYQYDGRPHPALASLGSNNVLYIGTFSKVLTPTLRLAYLVVPPHLLTRFNAVCHTRQDGCPLLQQAVVTDFMQGGHFARHLRKMRTAYAQRRQIVIESLNQVFDSRLRFDIPAGGLHLLARLAHYEDDVALAQLAREHGLGITALSARRLSSDCGKGLLFSFANETTPENALKHAQLLQKCLPTTSRTSN</sequence>
<comment type="similarity">
    <text evidence="1">In the C-terminal section; belongs to the class-I pyridoxal-phosphate-dependent aminotransferase family.</text>
</comment>
<dbReference type="SUPFAM" id="SSF46785">
    <property type="entry name" value="Winged helix' DNA-binding domain"/>
    <property type="match status" value="1"/>
</dbReference>
<organism evidence="7 8">
    <name type="scientific">Xenorhabdus bovienii str. feltiae Moldova</name>
    <dbReference type="NCBI Taxonomy" id="1398200"/>
    <lineage>
        <taxon>Bacteria</taxon>
        <taxon>Pseudomonadati</taxon>
        <taxon>Pseudomonadota</taxon>
        <taxon>Gammaproteobacteria</taxon>
        <taxon>Enterobacterales</taxon>
        <taxon>Morganellaceae</taxon>
        <taxon>Xenorhabdus</taxon>
    </lineage>
</organism>
<evidence type="ECO:0000313" key="8">
    <source>
        <dbReference type="Proteomes" id="UP000028487"/>
    </source>
</evidence>
<dbReference type="PANTHER" id="PTHR46577:SF1">
    <property type="entry name" value="HTH-TYPE TRANSCRIPTIONAL REGULATORY PROTEIN GABR"/>
    <property type="match status" value="1"/>
</dbReference>
<dbReference type="CDD" id="cd07377">
    <property type="entry name" value="WHTH_GntR"/>
    <property type="match status" value="1"/>
</dbReference>
<keyword evidence="5" id="KW-0804">Transcription</keyword>
<dbReference type="Pfam" id="PF00392">
    <property type="entry name" value="GntR"/>
    <property type="match status" value="1"/>
</dbReference>
<dbReference type="GO" id="GO:0030170">
    <property type="term" value="F:pyridoxal phosphate binding"/>
    <property type="evidence" value="ECO:0007669"/>
    <property type="project" value="InterPro"/>
</dbReference>
<dbReference type="PRINTS" id="PR00035">
    <property type="entry name" value="HTHGNTR"/>
</dbReference>
<evidence type="ECO:0000256" key="3">
    <source>
        <dbReference type="ARBA" id="ARBA00023015"/>
    </source>
</evidence>
<dbReference type="PANTHER" id="PTHR46577">
    <property type="entry name" value="HTH-TYPE TRANSCRIPTIONAL REGULATORY PROTEIN GABR"/>
    <property type="match status" value="1"/>
</dbReference>
<dbReference type="AlphaFoldDB" id="A0A077NI31"/>
<dbReference type="InterPro" id="IPR000524">
    <property type="entry name" value="Tscrpt_reg_HTH_GntR"/>
</dbReference>
<dbReference type="EC" id="2.6.1.1" evidence="7"/>
<dbReference type="EMBL" id="CBSV010000149">
    <property type="protein sequence ID" value="CDH01752.1"/>
    <property type="molecule type" value="Genomic_DNA"/>
</dbReference>
<dbReference type="Pfam" id="PF00155">
    <property type="entry name" value="Aminotran_1_2"/>
    <property type="match status" value="1"/>
</dbReference>
<dbReference type="SMART" id="SM00345">
    <property type="entry name" value="HTH_GNTR"/>
    <property type="match status" value="1"/>
</dbReference>
<evidence type="ECO:0000256" key="5">
    <source>
        <dbReference type="ARBA" id="ARBA00023163"/>
    </source>
</evidence>
<dbReference type="GO" id="GO:0004069">
    <property type="term" value="F:L-aspartate:2-oxoglutarate aminotransferase activity"/>
    <property type="evidence" value="ECO:0007669"/>
    <property type="project" value="UniProtKB-EC"/>
</dbReference>
<evidence type="ECO:0000313" key="7">
    <source>
        <dbReference type="EMBL" id="CDH01752.1"/>
    </source>
</evidence>
<accession>A0A077NI31</accession>
<dbReference type="InterPro" id="IPR015424">
    <property type="entry name" value="PyrdxlP-dep_Trfase"/>
</dbReference>
<evidence type="ECO:0000259" key="6">
    <source>
        <dbReference type="PROSITE" id="PS50949"/>
    </source>
</evidence>
<evidence type="ECO:0000256" key="4">
    <source>
        <dbReference type="ARBA" id="ARBA00023125"/>
    </source>
</evidence>
<protein>
    <submittedName>
        <fullName evidence="7">Transcriptional regulator, GntR family (Modular protein)</fullName>
        <ecNumber evidence="7">2.6.1.1</ecNumber>
    </submittedName>
</protein>
<keyword evidence="4" id="KW-0238">DNA-binding</keyword>
<dbReference type="GO" id="GO:0003677">
    <property type="term" value="F:DNA binding"/>
    <property type="evidence" value="ECO:0007669"/>
    <property type="project" value="UniProtKB-KW"/>
</dbReference>
<dbReference type="PROSITE" id="PS50949">
    <property type="entry name" value="HTH_GNTR"/>
    <property type="match status" value="1"/>
</dbReference>
<keyword evidence="7" id="KW-0032">Aminotransferase</keyword>
<dbReference type="InterPro" id="IPR004839">
    <property type="entry name" value="Aminotransferase_I/II_large"/>
</dbReference>